<dbReference type="AlphaFoldDB" id="A0A017T2E4"/>
<organism evidence="2 3">
    <name type="scientific">Chondromyces apiculatus DSM 436</name>
    <dbReference type="NCBI Taxonomy" id="1192034"/>
    <lineage>
        <taxon>Bacteria</taxon>
        <taxon>Pseudomonadati</taxon>
        <taxon>Myxococcota</taxon>
        <taxon>Polyangia</taxon>
        <taxon>Polyangiales</taxon>
        <taxon>Polyangiaceae</taxon>
        <taxon>Chondromyces</taxon>
    </lineage>
</organism>
<feature type="region of interest" description="Disordered" evidence="1">
    <location>
        <begin position="52"/>
        <end position="84"/>
    </location>
</feature>
<accession>A0A017T2E4</accession>
<evidence type="ECO:0000256" key="1">
    <source>
        <dbReference type="SAM" id="MobiDB-lite"/>
    </source>
</evidence>
<gene>
    <name evidence="2" type="ORF">CAP_5540</name>
</gene>
<name>A0A017T2E4_9BACT</name>
<evidence type="ECO:0000313" key="2">
    <source>
        <dbReference type="EMBL" id="EYF03434.1"/>
    </source>
</evidence>
<comment type="caution">
    <text evidence="2">The sequence shown here is derived from an EMBL/GenBank/DDBJ whole genome shotgun (WGS) entry which is preliminary data.</text>
</comment>
<sequence length="84" mass="9596">MRVARQLVTTADLKKMRLSYKTDAQTLAGKYQETSNEGVALYTFAPPYVDLGKPRVKKPVKPRDEDDEGEEDESLYRWPYGPDA</sequence>
<proteinExistence type="predicted"/>
<evidence type="ECO:0000313" key="3">
    <source>
        <dbReference type="Proteomes" id="UP000019678"/>
    </source>
</evidence>
<protein>
    <submittedName>
        <fullName evidence="2">Uncharacterized protein</fullName>
    </submittedName>
</protein>
<dbReference type="Proteomes" id="UP000019678">
    <property type="component" value="Unassembled WGS sequence"/>
</dbReference>
<keyword evidence="3" id="KW-1185">Reference proteome</keyword>
<dbReference type="EMBL" id="ASRX01000046">
    <property type="protein sequence ID" value="EYF03434.1"/>
    <property type="molecule type" value="Genomic_DNA"/>
</dbReference>
<reference evidence="2 3" key="1">
    <citation type="submission" date="2013-05" db="EMBL/GenBank/DDBJ databases">
        <title>Genome assembly of Chondromyces apiculatus DSM 436.</title>
        <authorList>
            <person name="Sharma G."/>
            <person name="Khatri I."/>
            <person name="Kaur C."/>
            <person name="Mayilraj S."/>
            <person name="Subramanian S."/>
        </authorList>
    </citation>
    <scope>NUCLEOTIDE SEQUENCE [LARGE SCALE GENOMIC DNA]</scope>
    <source>
        <strain evidence="2 3">DSM 436</strain>
    </source>
</reference>